<sequence>MSVCLHAADTSAGDYDMDKMAKLVPSLPRPTFSSPAQRLLLPVRGSSPTPGPSPLPLCFDLGSTDPVRLLDDSSTGRLQVDYTLRQTGGRSAELNILGHSVPASRVSAPDYRDSSKPTVDCWLFPHKSVLQ</sequence>
<dbReference type="Proteomes" id="UP000824540">
    <property type="component" value="Unassembled WGS sequence"/>
</dbReference>
<proteinExistence type="predicted"/>
<gene>
    <name evidence="1" type="ORF">JZ751_010818</name>
</gene>
<dbReference type="AlphaFoldDB" id="A0A8T2N7C3"/>
<evidence type="ECO:0000313" key="2">
    <source>
        <dbReference type="Proteomes" id="UP000824540"/>
    </source>
</evidence>
<keyword evidence="2" id="KW-1185">Reference proteome</keyword>
<protein>
    <submittedName>
        <fullName evidence="1">Uncharacterized protein</fullName>
    </submittedName>
</protein>
<name>A0A8T2N7C3_9TELE</name>
<organism evidence="1 2">
    <name type="scientific">Albula glossodonta</name>
    <name type="common">roundjaw bonefish</name>
    <dbReference type="NCBI Taxonomy" id="121402"/>
    <lineage>
        <taxon>Eukaryota</taxon>
        <taxon>Metazoa</taxon>
        <taxon>Chordata</taxon>
        <taxon>Craniata</taxon>
        <taxon>Vertebrata</taxon>
        <taxon>Euteleostomi</taxon>
        <taxon>Actinopterygii</taxon>
        <taxon>Neopterygii</taxon>
        <taxon>Teleostei</taxon>
        <taxon>Albuliformes</taxon>
        <taxon>Albulidae</taxon>
        <taxon>Albula</taxon>
    </lineage>
</organism>
<comment type="caution">
    <text evidence="1">The sequence shown here is derived from an EMBL/GenBank/DDBJ whole genome shotgun (WGS) entry which is preliminary data.</text>
</comment>
<accession>A0A8T2N7C3</accession>
<evidence type="ECO:0000313" key="1">
    <source>
        <dbReference type="EMBL" id="KAG9333602.1"/>
    </source>
</evidence>
<reference evidence="1" key="1">
    <citation type="thesis" date="2021" institute="BYU ScholarsArchive" country="Provo, UT, USA">
        <title>Applications of and Algorithms for Genome Assembly and Genomic Analyses with an Emphasis on Marine Teleosts.</title>
        <authorList>
            <person name="Pickett B.D."/>
        </authorList>
    </citation>
    <scope>NUCLEOTIDE SEQUENCE</scope>
    <source>
        <strain evidence="1">HI-2016</strain>
    </source>
</reference>
<dbReference type="EMBL" id="JAFBMS010000189">
    <property type="protein sequence ID" value="KAG9333602.1"/>
    <property type="molecule type" value="Genomic_DNA"/>
</dbReference>